<gene>
    <name evidence="3" type="ORF">D2E24_0091</name>
</gene>
<comment type="caution">
    <text evidence="3">The sequence shown here is derived from an EMBL/GenBank/DDBJ whole genome shotgun (WGS) entry which is preliminary data.</text>
</comment>
<keyword evidence="2" id="KW-0472">Membrane</keyword>
<feature type="region of interest" description="Disordered" evidence="1">
    <location>
        <begin position="89"/>
        <end position="108"/>
    </location>
</feature>
<dbReference type="InterPro" id="IPR005325">
    <property type="entry name" value="DUF308_memb"/>
</dbReference>
<evidence type="ECO:0000256" key="2">
    <source>
        <dbReference type="SAM" id="Phobius"/>
    </source>
</evidence>
<feature type="compositionally biased region" description="Low complexity" evidence="1">
    <location>
        <begin position="60"/>
        <end position="76"/>
    </location>
</feature>
<reference evidence="3 4" key="1">
    <citation type="submission" date="2018-09" db="EMBL/GenBank/DDBJ databases">
        <title>Characterization of the phylogenetic diversity of five novel species belonging to the genus Bifidobacterium.</title>
        <authorList>
            <person name="Lugli G.A."/>
            <person name="Duranti S."/>
            <person name="Milani C."/>
        </authorList>
    </citation>
    <scope>NUCLEOTIDE SEQUENCE [LARGE SCALE GENOMIC DNA]</scope>
    <source>
        <strain evidence="3 4">2033B</strain>
    </source>
</reference>
<dbReference type="AlphaFoldDB" id="A0A430FWP5"/>
<name>A0A430FWP5_9BIFI</name>
<proteinExistence type="predicted"/>
<sequence>MDDRNDANGTNGVNGPDQSNGTNGANGTPEYGAYAPQGQPNNTNYPYGAPDANNTNAQNNGQPQYGQPYAYQPNGNPYGGNSYGGGYQQNAYQNGYQPNQSMPGFGPDGGAWRDGGPFRLIEEILPDKAKSAIRSLYGVIGVAAVLLGAALLIWPANTLTVFAVTLGLYFIVSGAIRIVSALVTIGLPGGWRVLDVLVGILLAFGGVVMLKNAVLSGTTIAVFATLIVGFGWILEGAVALAESWRLKRSGWAMAYAAVSIVAGIVLLFSPVSSTLFLIVFAGIALIVMGASAIVRAFTFGKPRRK</sequence>
<feature type="region of interest" description="Disordered" evidence="1">
    <location>
        <begin position="1"/>
        <end position="84"/>
    </location>
</feature>
<feature type="transmembrane region" description="Helical" evidence="2">
    <location>
        <begin position="252"/>
        <end position="269"/>
    </location>
</feature>
<feature type="transmembrane region" description="Helical" evidence="2">
    <location>
        <begin position="194"/>
        <end position="214"/>
    </location>
</feature>
<keyword evidence="2" id="KW-0812">Transmembrane</keyword>
<keyword evidence="4" id="KW-1185">Reference proteome</keyword>
<protein>
    <recommendedName>
        <fullName evidence="5">HdeD family acid-resistance protein</fullName>
    </recommendedName>
</protein>
<evidence type="ECO:0000313" key="3">
    <source>
        <dbReference type="EMBL" id="RSX58795.1"/>
    </source>
</evidence>
<feature type="transmembrane region" description="Helical" evidence="2">
    <location>
        <begin position="136"/>
        <end position="154"/>
    </location>
</feature>
<keyword evidence="2" id="KW-1133">Transmembrane helix</keyword>
<dbReference type="Proteomes" id="UP000287470">
    <property type="component" value="Unassembled WGS sequence"/>
</dbReference>
<feature type="transmembrane region" description="Helical" evidence="2">
    <location>
        <begin position="166"/>
        <end position="187"/>
    </location>
</feature>
<feature type="compositionally biased region" description="Low complexity" evidence="1">
    <location>
        <begin position="89"/>
        <end position="100"/>
    </location>
</feature>
<dbReference type="InterPro" id="IPR052712">
    <property type="entry name" value="Acid_resist_chaperone_HdeD"/>
</dbReference>
<evidence type="ECO:0008006" key="5">
    <source>
        <dbReference type="Google" id="ProtNLM"/>
    </source>
</evidence>
<dbReference type="GO" id="GO:0005886">
    <property type="term" value="C:plasma membrane"/>
    <property type="evidence" value="ECO:0007669"/>
    <property type="project" value="TreeGrafter"/>
</dbReference>
<evidence type="ECO:0000256" key="1">
    <source>
        <dbReference type="SAM" id="MobiDB-lite"/>
    </source>
</evidence>
<dbReference type="EMBL" id="QXGK01000001">
    <property type="protein sequence ID" value="RSX58795.1"/>
    <property type="molecule type" value="Genomic_DNA"/>
</dbReference>
<feature type="transmembrane region" description="Helical" evidence="2">
    <location>
        <begin position="220"/>
        <end position="240"/>
    </location>
</feature>
<organism evidence="3 4">
    <name type="scientific">Bifidobacterium samirii</name>
    <dbReference type="NCBI Taxonomy" id="2306974"/>
    <lineage>
        <taxon>Bacteria</taxon>
        <taxon>Bacillati</taxon>
        <taxon>Actinomycetota</taxon>
        <taxon>Actinomycetes</taxon>
        <taxon>Bifidobacteriales</taxon>
        <taxon>Bifidobacteriaceae</taxon>
        <taxon>Bifidobacterium</taxon>
    </lineage>
</organism>
<dbReference type="PANTHER" id="PTHR34989:SF1">
    <property type="entry name" value="PROTEIN HDED"/>
    <property type="match status" value="1"/>
</dbReference>
<dbReference type="OrthoDB" id="3238356at2"/>
<dbReference type="RefSeq" id="WP_125967365.1">
    <property type="nucleotide sequence ID" value="NZ_QXGK01000001.1"/>
</dbReference>
<feature type="compositionally biased region" description="Polar residues" evidence="1">
    <location>
        <begin position="7"/>
        <end position="26"/>
    </location>
</feature>
<dbReference type="Pfam" id="PF03729">
    <property type="entry name" value="DUF308"/>
    <property type="match status" value="2"/>
</dbReference>
<dbReference type="PANTHER" id="PTHR34989">
    <property type="entry name" value="PROTEIN HDED"/>
    <property type="match status" value="1"/>
</dbReference>
<accession>A0A430FWP5</accession>
<evidence type="ECO:0000313" key="4">
    <source>
        <dbReference type="Proteomes" id="UP000287470"/>
    </source>
</evidence>
<feature type="transmembrane region" description="Helical" evidence="2">
    <location>
        <begin position="275"/>
        <end position="297"/>
    </location>
</feature>